<dbReference type="PANTHER" id="PTHR13847:SF213">
    <property type="entry name" value="DEPENDENT OXIDOREDUCTASE, PUTATIVE-RELATED"/>
    <property type="match status" value="1"/>
</dbReference>
<evidence type="ECO:0000259" key="1">
    <source>
        <dbReference type="Pfam" id="PF01266"/>
    </source>
</evidence>
<dbReference type="SUPFAM" id="SSF51905">
    <property type="entry name" value="FAD/NAD(P)-binding domain"/>
    <property type="match status" value="1"/>
</dbReference>
<feature type="domain" description="FAD dependent oxidoreductase" evidence="1">
    <location>
        <begin position="64"/>
        <end position="470"/>
    </location>
</feature>
<dbReference type="Gene3D" id="3.30.9.10">
    <property type="entry name" value="D-Amino Acid Oxidase, subunit A, domain 2"/>
    <property type="match status" value="1"/>
</dbReference>
<dbReference type="GO" id="GO:0005737">
    <property type="term" value="C:cytoplasm"/>
    <property type="evidence" value="ECO:0007669"/>
    <property type="project" value="TreeGrafter"/>
</dbReference>
<name>A0A5N6SFV4_ASPPS</name>
<dbReference type="InterPro" id="IPR006076">
    <property type="entry name" value="FAD-dep_OxRdtase"/>
</dbReference>
<evidence type="ECO:0000313" key="2">
    <source>
        <dbReference type="EMBL" id="KAE8132807.1"/>
    </source>
</evidence>
<keyword evidence="3" id="KW-1185">Reference proteome</keyword>
<dbReference type="GeneID" id="43636645"/>
<dbReference type="RefSeq" id="XP_031908870.1">
    <property type="nucleotide sequence ID" value="XM_032052435.1"/>
</dbReference>
<proteinExistence type="predicted"/>
<dbReference type="InterPro" id="IPR036188">
    <property type="entry name" value="FAD/NAD-bd_sf"/>
</dbReference>
<dbReference type="AlphaFoldDB" id="A0A5N6SFV4"/>
<dbReference type="EMBL" id="ML743626">
    <property type="protein sequence ID" value="KAE8132807.1"/>
    <property type="molecule type" value="Genomic_DNA"/>
</dbReference>
<evidence type="ECO:0000313" key="3">
    <source>
        <dbReference type="Proteomes" id="UP000325672"/>
    </source>
</evidence>
<organism evidence="2 3">
    <name type="scientific">Aspergillus pseudotamarii</name>
    <dbReference type="NCBI Taxonomy" id="132259"/>
    <lineage>
        <taxon>Eukaryota</taxon>
        <taxon>Fungi</taxon>
        <taxon>Dikarya</taxon>
        <taxon>Ascomycota</taxon>
        <taxon>Pezizomycotina</taxon>
        <taxon>Eurotiomycetes</taxon>
        <taxon>Eurotiomycetidae</taxon>
        <taxon>Eurotiales</taxon>
        <taxon>Aspergillaceae</taxon>
        <taxon>Aspergillus</taxon>
        <taxon>Aspergillus subgen. Circumdati</taxon>
    </lineage>
</organism>
<dbReference type="PANTHER" id="PTHR13847">
    <property type="entry name" value="SARCOSINE DEHYDROGENASE-RELATED"/>
    <property type="match status" value="1"/>
</dbReference>
<accession>A0A5N6SFV4</accession>
<dbReference type="Gene3D" id="3.50.50.60">
    <property type="entry name" value="FAD/NAD(P)-binding domain"/>
    <property type="match status" value="1"/>
</dbReference>
<protein>
    <submittedName>
        <fullName evidence="2">FAD dependent oxidoreductase-domain-containing protein</fullName>
    </submittedName>
</protein>
<reference evidence="2 3" key="1">
    <citation type="submission" date="2019-04" db="EMBL/GenBank/DDBJ databases">
        <title>Friends and foes A comparative genomics study of 23 Aspergillus species from section Flavi.</title>
        <authorList>
            <consortium name="DOE Joint Genome Institute"/>
            <person name="Kjaerbolling I."/>
            <person name="Vesth T."/>
            <person name="Frisvad J.C."/>
            <person name="Nybo J.L."/>
            <person name="Theobald S."/>
            <person name="Kildgaard S."/>
            <person name="Isbrandt T."/>
            <person name="Kuo A."/>
            <person name="Sato A."/>
            <person name="Lyhne E.K."/>
            <person name="Kogle M.E."/>
            <person name="Wiebenga A."/>
            <person name="Kun R.S."/>
            <person name="Lubbers R.J."/>
            <person name="Makela M.R."/>
            <person name="Barry K."/>
            <person name="Chovatia M."/>
            <person name="Clum A."/>
            <person name="Daum C."/>
            <person name="Haridas S."/>
            <person name="He G."/>
            <person name="LaButti K."/>
            <person name="Lipzen A."/>
            <person name="Mondo S."/>
            <person name="Riley R."/>
            <person name="Salamov A."/>
            <person name="Simmons B.A."/>
            <person name="Magnuson J.K."/>
            <person name="Henrissat B."/>
            <person name="Mortensen U.H."/>
            <person name="Larsen T.O."/>
            <person name="Devries R.P."/>
            <person name="Grigoriev I.V."/>
            <person name="Machida M."/>
            <person name="Baker S.E."/>
            <person name="Andersen M.R."/>
        </authorList>
    </citation>
    <scope>NUCLEOTIDE SEQUENCE [LARGE SCALE GENOMIC DNA]</scope>
    <source>
        <strain evidence="2 3">CBS 117625</strain>
    </source>
</reference>
<gene>
    <name evidence="2" type="ORF">BDV38DRAFT_200008</name>
</gene>
<dbReference type="OrthoDB" id="512662at2759"/>
<sequence>MAFVQALLADPGIPIKDRQDALHRVLADPGIPGPLRESTSSFWFKDPHPQLANMQSPDLPQEADVVIIGSGITGASVARTLLEESDRLGKINKGRPAVVMLEARDTCTGATGRNGGHILETVEEFPDWEAHHGLEAAKALTRFRLAHLEEILAVVDKYGLTKETQARKVEFLSVYFDEERWRDAVQRIKRFKKCMPTESTQWKLLEKSEIPKEWCLPHAIGVVAGPAGALWPYKLVTGVLEELRRKYPGNFLIETNTPVVQVSTDATSSLRYAVQTPRGTLRARNVIHCTNAHVGHLAPELRGHVYPVRGQMSAQNPGSKFICQATEHSWLFNYDHGFDYLTQLPPVGESSGKMMLGGGFAQGRNGGLADLGIATDSELSLPCNIHLSGVLSAVFGHENWGHVAGSCVEHMWTGNMGFSSDGLPWVGQLPSSVSHAAETTKADGAQWVCCGFSGEGMVQAWLSGTAVAQMVLASDREHQLKPDYPSWFPEQMLLTEERLKKAGLTQIVGDRASNL</sequence>
<dbReference type="Proteomes" id="UP000325672">
    <property type="component" value="Unassembled WGS sequence"/>
</dbReference>
<dbReference type="Pfam" id="PF01266">
    <property type="entry name" value="DAO"/>
    <property type="match status" value="1"/>
</dbReference>